<accession>A0A1I8A902</accession>
<keyword evidence="7" id="KW-0735">Signal-anchor</keyword>
<feature type="domain" description="Fucosyltransferase C-terminal" evidence="14">
    <location>
        <begin position="321"/>
        <end position="496"/>
    </location>
</feature>
<dbReference type="PANTHER" id="PTHR48438:SF1">
    <property type="entry name" value="ALPHA-(1,3)-FUCOSYLTRANSFERASE C-RELATED"/>
    <property type="match status" value="1"/>
</dbReference>
<sequence length="547" mass="62417">MTALGRAQPMAISEIKDNQLARPPLRAAKVSTPKLDERDATDEPRGRELKLSCLFRPATPLIFRSAHSTTPVDPFVYSSSPALFGLKEWERGMLSDGESLKRDAHCRLICPSRNGPETMRFGRRYVATLQLTVVLALGIYTLVHIRRTAHNSNIDSVAIYETPKFHFTINTKDGNITIEDVLTHTAFPSLEQRVNFTPSKEQKLILAVDTGHTEANLQGCPDWNCAISTTMADFEKADVVMIRSSEALREKRRRPDQYIVFFTQESPVHTYVEVPVDNYFNMSLSYRHDSLGASPYGYTVRLAPESRQLTGPVINETLIFGKSKPIAWFVSHCSTPSLREKLVAEIQNHIPVDIYGDCGNFKCKRGDLCETMLDTDYYFYISFENSICDDYITEKLWNQGYQHNIIPIVLQRSVVERYVPPQSFIAVDDFANVKDLAAELQRIMSDKALYASYFEWRRKYSVIFLDGEVHDAAERPWGFCQLCRLAHLSPRPHVVIEKFSQNWHKSCEKDGEFVYEFLKRTNPAKSAGNYRSLRLKGRIVESALSIN</sequence>
<evidence type="ECO:0000313" key="16">
    <source>
        <dbReference type="Proteomes" id="UP000095287"/>
    </source>
</evidence>
<keyword evidence="6 12" id="KW-0812">Transmembrane</keyword>
<evidence type="ECO:0000259" key="15">
    <source>
        <dbReference type="Pfam" id="PF17039"/>
    </source>
</evidence>
<evidence type="ECO:0000256" key="12">
    <source>
        <dbReference type="RuleBase" id="RU003832"/>
    </source>
</evidence>
<dbReference type="EC" id="2.4.1.-" evidence="12"/>
<dbReference type="GO" id="GO:0008417">
    <property type="term" value="F:fucosyltransferase activity"/>
    <property type="evidence" value="ECO:0007669"/>
    <property type="project" value="InterPro"/>
</dbReference>
<dbReference type="Gene3D" id="3.40.50.11660">
    <property type="entry name" value="Glycosyl transferase family 10, C-terminal domain"/>
    <property type="match status" value="1"/>
</dbReference>
<dbReference type="InterPro" id="IPR031481">
    <property type="entry name" value="Glyco_tran_10_N"/>
</dbReference>
<evidence type="ECO:0000256" key="10">
    <source>
        <dbReference type="ARBA" id="ARBA00023136"/>
    </source>
</evidence>
<keyword evidence="10" id="KW-0472">Membrane</keyword>
<evidence type="ECO:0000256" key="11">
    <source>
        <dbReference type="ARBA" id="ARBA00023180"/>
    </source>
</evidence>
<feature type="compositionally biased region" description="Basic and acidic residues" evidence="13">
    <location>
        <begin position="34"/>
        <end position="44"/>
    </location>
</feature>
<evidence type="ECO:0000256" key="9">
    <source>
        <dbReference type="ARBA" id="ARBA00023034"/>
    </source>
</evidence>
<keyword evidence="9 12" id="KW-0333">Golgi apparatus</keyword>
<evidence type="ECO:0000256" key="7">
    <source>
        <dbReference type="ARBA" id="ARBA00022968"/>
    </source>
</evidence>
<evidence type="ECO:0000256" key="8">
    <source>
        <dbReference type="ARBA" id="ARBA00022989"/>
    </source>
</evidence>
<dbReference type="InterPro" id="IPR001503">
    <property type="entry name" value="Glyco_trans_10"/>
</dbReference>
<keyword evidence="8" id="KW-1133">Transmembrane helix</keyword>
<comment type="subcellular location">
    <subcellularLocation>
        <location evidence="1 12">Golgi apparatus</location>
        <location evidence="1 12">Golgi stack membrane</location>
        <topology evidence="1 12">Single-pass type II membrane protein</topology>
    </subcellularLocation>
</comment>
<comment type="pathway">
    <text evidence="2">Protein modification; protein glycosylation.</text>
</comment>
<keyword evidence="11" id="KW-0325">Glycoprotein</keyword>
<dbReference type="GO" id="GO:0032580">
    <property type="term" value="C:Golgi cisterna membrane"/>
    <property type="evidence" value="ECO:0007669"/>
    <property type="project" value="UniProtKB-SubCell"/>
</dbReference>
<evidence type="ECO:0000256" key="4">
    <source>
        <dbReference type="ARBA" id="ARBA00022676"/>
    </source>
</evidence>
<dbReference type="UniPathway" id="UPA00378"/>
<comment type="similarity">
    <text evidence="3 12">Belongs to the glycosyltransferase 10 family.</text>
</comment>
<proteinExistence type="inferred from homology"/>
<evidence type="ECO:0000256" key="5">
    <source>
        <dbReference type="ARBA" id="ARBA00022679"/>
    </source>
</evidence>
<dbReference type="InterPro" id="IPR055270">
    <property type="entry name" value="Glyco_tran_10_C"/>
</dbReference>
<dbReference type="Proteomes" id="UP000095287">
    <property type="component" value="Unplaced"/>
</dbReference>
<protein>
    <recommendedName>
        <fullName evidence="12">Fucosyltransferase</fullName>
        <ecNumber evidence="12">2.4.1.-</ecNumber>
    </recommendedName>
</protein>
<evidence type="ECO:0000256" key="1">
    <source>
        <dbReference type="ARBA" id="ARBA00004447"/>
    </source>
</evidence>
<evidence type="ECO:0000256" key="2">
    <source>
        <dbReference type="ARBA" id="ARBA00004922"/>
    </source>
</evidence>
<evidence type="ECO:0000256" key="13">
    <source>
        <dbReference type="SAM" id="MobiDB-lite"/>
    </source>
</evidence>
<keyword evidence="4 12" id="KW-0328">Glycosyltransferase</keyword>
<dbReference type="Pfam" id="PF00852">
    <property type="entry name" value="Glyco_transf_10"/>
    <property type="match status" value="1"/>
</dbReference>
<dbReference type="FunFam" id="3.40.50.11660:FF:000004">
    <property type="entry name" value="Glycoprotein 3-alpha-L-fucosyltransferase A"/>
    <property type="match status" value="1"/>
</dbReference>
<dbReference type="SUPFAM" id="SSF53756">
    <property type="entry name" value="UDP-Glycosyltransferase/glycogen phosphorylase"/>
    <property type="match status" value="1"/>
</dbReference>
<dbReference type="AlphaFoldDB" id="A0A1I8A902"/>
<feature type="domain" description="Fucosyltransferase N-terminal" evidence="15">
    <location>
        <begin position="201"/>
        <end position="297"/>
    </location>
</feature>
<reference evidence="17" key="1">
    <citation type="submission" date="2016-11" db="UniProtKB">
        <authorList>
            <consortium name="WormBaseParasite"/>
        </authorList>
    </citation>
    <scope>IDENTIFICATION</scope>
</reference>
<name>A0A1I8A902_9BILA</name>
<organism evidence="16 17">
    <name type="scientific">Steinernema glaseri</name>
    <dbReference type="NCBI Taxonomy" id="37863"/>
    <lineage>
        <taxon>Eukaryota</taxon>
        <taxon>Metazoa</taxon>
        <taxon>Ecdysozoa</taxon>
        <taxon>Nematoda</taxon>
        <taxon>Chromadorea</taxon>
        <taxon>Rhabditida</taxon>
        <taxon>Tylenchina</taxon>
        <taxon>Panagrolaimomorpha</taxon>
        <taxon>Strongyloidoidea</taxon>
        <taxon>Steinernematidae</taxon>
        <taxon>Steinernema</taxon>
    </lineage>
</organism>
<feature type="region of interest" description="Disordered" evidence="13">
    <location>
        <begin position="23"/>
        <end position="44"/>
    </location>
</feature>
<evidence type="ECO:0000313" key="17">
    <source>
        <dbReference type="WBParaSite" id="L893_g3378.t1"/>
    </source>
</evidence>
<dbReference type="Pfam" id="PF17039">
    <property type="entry name" value="Glyco_tran_10_N"/>
    <property type="match status" value="1"/>
</dbReference>
<dbReference type="WBParaSite" id="L893_g3378.t1">
    <property type="protein sequence ID" value="L893_g3378.t1"/>
    <property type="gene ID" value="L893_g3378"/>
</dbReference>
<evidence type="ECO:0000256" key="6">
    <source>
        <dbReference type="ARBA" id="ARBA00022692"/>
    </source>
</evidence>
<keyword evidence="16" id="KW-1185">Reference proteome</keyword>
<dbReference type="InterPro" id="IPR038577">
    <property type="entry name" value="GT10-like_C_sf"/>
</dbReference>
<evidence type="ECO:0000259" key="14">
    <source>
        <dbReference type="Pfam" id="PF00852"/>
    </source>
</evidence>
<keyword evidence="5 12" id="KW-0808">Transferase</keyword>
<dbReference type="PANTHER" id="PTHR48438">
    <property type="entry name" value="ALPHA-(1,3)-FUCOSYLTRANSFERASE C-RELATED"/>
    <property type="match status" value="1"/>
</dbReference>
<evidence type="ECO:0000256" key="3">
    <source>
        <dbReference type="ARBA" id="ARBA00008919"/>
    </source>
</evidence>